<name>A0A7Y9EXQ8_9ACTN</name>
<dbReference type="GO" id="GO:0004181">
    <property type="term" value="F:metallocarboxypeptidase activity"/>
    <property type="evidence" value="ECO:0007669"/>
    <property type="project" value="InterPro"/>
</dbReference>
<evidence type="ECO:0000256" key="1">
    <source>
        <dbReference type="ARBA" id="ARBA00001947"/>
    </source>
</evidence>
<organism evidence="11 12">
    <name type="scientific">Nocardioides marinisabuli</name>
    <dbReference type="NCBI Taxonomy" id="419476"/>
    <lineage>
        <taxon>Bacteria</taxon>
        <taxon>Bacillati</taxon>
        <taxon>Actinomycetota</taxon>
        <taxon>Actinomycetes</taxon>
        <taxon>Propionibacteriales</taxon>
        <taxon>Nocardioidaceae</taxon>
        <taxon>Nocardioides</taxon>
    </lineage>
</organism>
<dbReference type="InterPro" id="IPR000834">
    <property type="entry name" value="Peptidase_M14"/>
</dbReference>
<keyword evidence="5" id="KW-0862">Zinc</keyword>
<evidence type="ECO:0000256" key="2">
    <source>
        <dbReference type="ARBA" id="ARBA00005988"/>
    </source>
</evidence>
<keyword evidence="9" id="KW-0732">Signal</keyword>
<dbReference type="SMART" id="SM00631">
    <property type="entry name" value="Zn_pept"/>
    <property type="match status" value="1"/>
</dbReference>
<dbReference type="Gene3D" id="3.40.630.10">
    <property type="entry name" value="Zn peptidases"/>
    <property type="match status" value="1"/>
</dbReference>
<keyword evidence="12" id="KW-1185">Reference proteome</keyword>
<evidence type="ECO:0000259" key="10">
    <source>
        <dbReference type="PROSITE" id="PS52035"/>
    </source>
</evidence>
<dbReference type="GO" id="GO:0006508">
    <property type="term" value="P:proteolysis"/>
    <property type="evidence" value="ECO:0007669"/>
    <property type="project" value="UniProtKB-KW"/>
</dbReference>
<evidence type="ECO:0000313" key="12">
    <source>
        <dbReference type="Proteomes" id="UP000516957"/>
    </source>
</evidence>
<evidence type="ECO:0000313" key="11">
    <source>
        <dbReference type="EMBL" id="NYD55902.1"/>
    </source>
</evidence>
<dbReference type="EMBL" id="JACCBE010000001">
    <property type="protein sequence ID" value="NYD55902.1"/>
    <property type="molecule type" value="Genomic_DNA"/>
</dbReference>
<sequence length="994" mass="104818">MRTSRALVAPLGLALAATTALAGSGLPAAADPTSAPRFDESSGRGAGTVNRVEEPTKAQVVARAAGETAVSGDPVAMPTSYPYQPALRLYRDNPDDAAHTAELMGHPEIAPKLMELMASSNRVSAQVVGQSTEGRDLYLVTVTAPEREQDTAQQTAWREKIKNDPAAAAADSELLAQYKTPIWMSNNIHGNEWEGTDASMQYIEWLATAPMSEVGSILRNNRLYFSPSLNPDGRTDATRATAIGLDPNRDLITNQTPETQSFIRTAQAIQAIYAADFHGYTRVLQIEPAGPPHGSNYEFDQILPHNYALALKVEQDVVDAAIPGNTYRNVETGAIVDAVTDEATGHIKIPYRDTPSGWDDFPPIFTAQYAAFYGAATTTVELPLTRGASGGRQTPERAEVNTAVAYQTLESMVDYLNDPVAAREMLEGQIETFRRGVAGEPKVALTSENIADVPGPDQWKALWDVADDQEPVSLPRAYVIPVGDDQRSASDATSLVEQLLLHEIEVGTLDADTTVGGTTYPAGSYVVDMHQPLRGLANSLLDLGDDISEKVPTMYDVSAWSYSYLWGASVDKVGSVTDAALGATTPVGAATDLTSVPSTPSHTTFDVAGVVDFRALNSLLEESVPVSMLADGSVVVGVDDFDAAAAVAREHGIALEAATAEDLDALDDETTAALSDLTIGYVGSQDDKLSLTELGFDDLVQLSTGTLEADPSLMDDVDVLWVASTFNPAEGSAARAAVQAFVDEGGALLGRTNRGFEAAVSFGLMEGEVVSGSSRGNGIVAVDTAEGSVLAPYAQDHAFIYSAYSFTGLGEGVTVEQTYDAEKPFLAGHWRASNATDGPEAAAGNASVVSSVDEATGAKSLVFGTSVFFRTHPKGGLSQAARALMWAAPAGEAVVAPEEETRGTSTTTLEAEAKNKRKAVVTVTVEVDDEPGTGTVLVKDKGTKVEVLEITEGDDGTVTVTLKLGTGRHKLKAVRKGDDVATRSVSAPVVLRLG</sequence>
<evidence type="ECO:0000256" key="8">
    <source>
        <dbReference type="SAM" id="MobiDB-lite"/>
    </source>
</evidence>
<dbReference type="RefSeq" id="WP_218876199.1">
    <property type="nucleotide sequence ID" value="NZ_CP059163.1"/>
</dbReference>
<dbReference type="PROSITE" id="PS52035">
    <property type="entry name" value="PEPTIDASE_M14"/>
    <property type="match status" value="1"/>
</dbReference>
<keyword evidence="3" id="KW-0645">Protease</keyword>
<keyword evidence="6" id="KW-0482">Metalloprotease</keyword>
<evidence type="ECO:0000256" key="3">
    <source>
        <dbReference type="ARBA" id="ARBA00022670"/>
    </source>
</evidence>
<keyword evidence="4" id="KW-0378">Hydrolase</keyword>
<feature type="region of interest" description="Disordered" evidence="8">
    <location>
        <begin position="25"/>
        <end position="57"/>
    </location>
</feature>
<reference evidence="11 12" key="1">
    <citation type="submission" date="2020-07" db="EMBL/GenBank/DDBJ databases">
        <title>Sequencing the genomes of 1000 actinobacteria strains.</title>
        <authorList>
            <person name="Klenk H.-P."/>
        </authorList>
    </citation>
    <scope>NUCLEOTIDE SEQUENCE [LARGE SCALE GENOMIC DNA]</scope>
    <source>
        <strain evidence="11 12">DSM 18965</strain>
    </source>
</reference>
<evidence type="ECO:0000256" key="4">
    <source>
        <dbReference type="ARBA" id="ARBA00022801"/>
    </source>
</evidence>
<feature type="domain" description="Peptidase M14" evidence="10">
    <location>
        <begin position="102"/>
        <end position="413"/>
    </location>
</feature>
<evidence type="ECO:0000256" key="6">
    <source>
        <dbReference type="ARBA" id="ARBA00023049"/>
    </source>
</evidence>
<dbReference type="Pfam" id="PF00246">
    <property type="entry name" value="Peptidase_M14"/>
    <property type="match status" value="1"/>
</dbReference>
<comment type="similarity">
    <text evidence="2 7">Belongs to the peptidase M14 family.</text>
</comment>
<feature type="chain" id="PRO_5038753887" description="Peptidase M14 domain-containing protein" evidence="9">
    <location>
        <begin position="23"/>
        <end position="994"/>
    </location>
</feature>
<dbReference type="AlphaFoldDB" id="A0A7Y9EXQ8"/>
<dbReference type="GO" id="GO:0005615">
    <property type="term" value="C:extracellular space"/>
    <property type="evidence" value="ECO:0007669"/>
    <property type="project" value="TreeGrafter"/>
</dbReference>
<dbReference type="Proteomes" id="UP000516957">
    <property type="component" value="Unassembled WGS sequence"/>
</dbReference>
<proteinExistence type="inferred from homology"/>
<dbReference type="GO" id="GO:0008270">
    <property type="term" value="F:zinc ion binding"/>
    <property type="evidence" value="ECO:0007669"/>
    <property type="project" value="InterPro"/>
</dbReference>
<comment type="cofactor">
    <cofactor evidence="1">
        <name>Zn(2+)</name>
        <dbReference type="ChEBI" id="CHEBI:29105"/>
    </cofactor>
</comment>
<accession>A0A7Y9EXQ8</accession>
<comment type="caution">
    <text evidence="11">The sequence shown here is derived from an EMBL/GenBank/DDBJ whole genome shotgun (WGS) entry which is preliminary data.</text>
</comment>
<evidence type="ECO:0000256" key="9">
    <source>
        <dbReference type="SAM" id="SignalP"/>
    </source>
</evidence>
<dbReference type="PANTHER" id="PTHR11705">
    <property type="entry name" value="PROTEASE FAMILY M14 CARBOXYPEPTIDASE A,B"/>
    <property type="match status" value="1"/>
</dbReference>
<evidence type="ECO:0000256" key="7">
    <source>
        <dbReference type="PROSITE-ProRule" id="PRU01379"/>
    </source>
</evidence>
<evidence type="ECO:0000256" key="5">
    <source>
        <dbReference type="ARBA" id="ARBA00022833"/>
    </source>
</evidence>
<gene>
    <name evidence="11" type="ORF">BKA08_000140</name>
</gene>
<feature type="active site" description="Proton donor/acceptor" evidence="7">
    <location>
        <position position="381"/>
    </location>
</feature>
<protein>
    <recommendedName>
        <fullName evidence="10">Peptidase M14 domain-containing protein</fullName>
    </recommendedName>
</protein>
<dbReference type="PANTHER" id="PTHR11705:SF143">
    <property type="entry name" value="SLL0236 PROTEIN"/>
    <property type="match status" value="1"/>
</dbReference>
<dbReference type="SUPFAM" id="SSF53187">
    <property type="entry name" value="Zn-dependent exopeptidases"/>
    <property type="match status" value="1"/>
</dbReference>
<feature type="signal peptide" evidence="9">
    <location>
        <begin position="1"/>
        <end position="22"/>
    </location>
</feature>